<protein>
    <submittedName>
        <fullName evidence="10">ABC transporter</fullName>
    </submittedName>
</protein>
<dbReference type="InterPro" id="IPR003593">
    <property type="entry name" value="AAA+_ATPase"/>
</dbReference>
<evidence type="ECO:0000313" key="11">
    <source>
        <dbReference type="Proteomes" id="UP000030491"/>
    </source>
</evidence>
<dbReference type="SUPFAM" id="SSF52540">
    <property type="entry name" value="P-loop containing nucleoside triphosphate hydrolases"/>
    <property type="match status" value="1"/>
</dbReference>
<feature type="transmembrane region" description="Helical" evidence="7">
    <location>
        <begin position="27"/>
        <end position="45"/>
    </location>
</feature>
<evidence type="ECO:0000256" key="7">
    <source>
        <dbReference type="SAM" id="Phobius"/>
    </source>
</evidence>
<feature type="transmembrane region" description="Helical" evidence="7">
    <location>
        <begin position="52"/>
        <end position="72"/>
    </location>
</feature>
<dbReference type="SMART" id="SM00382">
    <property type="entry name" value="AAA"/>
    <property type="match status" value="1"/>
</dbReference>
<dbReference type="Gene3D" id="3.40.50.300">
    <property type="entry name" value="P-loop containing nucleotide triphosphate hydrolases"/>
    <property type="match status" value="1"/>
</dbReference>
<evidence type="ECO:0000256" key="2">
    <source>
        <dbReference type="ARBA" id="ARBA00022692"/>
    </source>
</evidence>
<dbReference type="GO" id="GO:0005886">
    <property type="term" value="C:plasma membrane"/>
    <property type="evidence" value="ECO:0007669"/>
    <property type="project" value="UniProtKB-SubCell"/>
</dbReference>
<dbReference type="GO" id="GO:0016887">
    <property type="term" value="F:ATP hydrolysis activity"/>
    <property type="evidence" value="ECO:0007669"/>
    <property type="project" value="InterPro"/>
</dbReference>
<feature type="domain" description="ABC transporter" evidence="8">
    <location>
        <begin position="338"/>
        <end position="563"/>
    </location>
</feature>
<dbReference type="PROSITE" id="PS50893">
    <property type="entry name" value="ABC_TRANSPORTER_2"/>
    <property type="match status" value="1"/>
</dbReference>
<evidence type="ECO:0000256" key="3">
    <source>
        <dbReference type="ARBA" id="ARBA00022741"/>
    </source>
</evidence>
<dbReference type="InterPro" id="IPR011527">
    <property type="entry name" value="ABC1_TM_dom"/>
</dbReference>
<keyword evidence="4" id="KW-0067">ATP-binding</keyword>
<dbReference type="GO" id="GO:0140359">
    <property type="term" value="F:ABC-type transporter activity"/>
    <property type="evidence" value="ECO:0007669"/>
    <property type="project" value="InterPro"/>
</dbReference>
<dbReference type="CDD" id="cd03228">
    <property type="entry name" value="ABCC_MRP_Like"/>
    <property type="match status" value="1"/>
</dbReference>
<dbReference type="SUPFAM" id="SSF90123">
    <property type="entry name" value="ABC transporter transmembrane region"/>
    <property type="match status" value="1"/>
</dbReference>
<keyword evidence="2 7" id="KW-0812">Transmembrane</keyword>
<dbReference type="PROSITE" id="PS00211">
    <property type="entry name" value="ABC_TRANSPORTER_1"/>
    <property type="match status" value="1"/>
</dbReference>
<dbReference type="InterPro" id="IPR003439">
    <property type="entry name" value="ABC_transporter-like_ATP-bd"/>
</dbReference>
<feature type="domain" description="ABC transmembrane type-1" evidence="9">
    <location>
        <begin position="27"/>
        <end position="265"/>
    </location>
</feature>
<dbReference type="PROSITE" id="PS50929">
    <property type="entry name" value="ABC_TM1F"/>
    <property type="match status" value="1"/>
</dbReference>
<dbReference type="GO" id="GO:0034040">
    <property type="term" value="F:ATPase-coupled lipid transmembrane transporter activity"/>
    <property type="evidence" value="ECO:0007669"/>
    <property type="project" value="TreeGrafter"/>
</dbReference>
<comment type="subcellular location">
    <subcellularLocation>
        <location evidence="1">Cell membrane</location>
        <topology evidence="1">Multi-pass membrane protein</topology>
    </subcellularLocation>
</comment>
<evidence type="ECO:0000256" key="5">
    <source>
        <dbReference type="ARBA" id="ARBA00022989"/>
    </source>
</evidence>
<feature type="transmembrane region" description="Helical" evidence="7">
    <location>
        <begin position="247"/>
        <end position="263"/>
    </location>
</feature>
<reference evidence="11" key="1">
    <citation type="journal article" date="2014" name="Sci. Data">
        <title>Genomes of diverse isolates of the marine cyanobacterium Prochlorococcus.</title>
        <authorList>
            <person name="Biller S."/>
            <person name="Berube P."/>
            <person name="Thompson J."/>
            <person name="Kelly L."/>
            <person name="Roggensack S."/>
            <person name="Awad L."/>
            <person name="Roache-Johnson K."/>
            <person name="Ding H."/>
            <person name="Giovannoni S.J."/>
            <person name="Moore L.R."/>
            <person name="Chisholm S.W."/>
        </authorList>
    </citation>
    <scope>NUCLEOTIDE SEQUENCE [LARGE SCALE GENOMIC DNA]</scope>
</reference>
<gene>
    <name evidence="10" type="ORF">EU93_0250</name>
</gene>
<feature type="transmembrane region" description="Helical" evidence="7">
    <location>
        <begin position="275"/>
        <end position="295"/>
    </location>
</feature>
<feature type="transmembrane region" description="Helical" evidence="7">
    <location>
        <begin position="78"/>
        <end position="103"/>
    </location>
</feature>
<dbReference type="EMBL" id="JNAJ01000004">
    <property type="protein sequence ID" value="KGF93075.1"/>
    <property type="molecule type" value="Genomic_DNA"/>
</dbReference>
<sequence>MFHAYNILKNILQNVNIKSQYLISQHLIFSLLVTLLDLGLYYLIAADYKENFIFYYWELSPPLLIILTIIFISFTRLLLLYSTVITTACVGTSLHTNLVYSYLQLPYINFKKKEKGFYINKLSKHVELAIHSLFSCFQLIICALTLIISAIYVLFNSDTNTILLISFTALLFLGISVFAKKKLTKISEFHQDNLNQLMLGNVRLISSFREIFFSQALHQEISNEERLIQKTWMNGSFIAFYSNFSRYILEPIILISAVIFLLRDNSFGEVFRNPAILFSLLRAISVIQTLFSSWANVMAYKGFAFSVCHDIKFLFNKNKTHILDHQKFRLSDNASNIIEFRNITFKYNKNQVILKRLSFCFKSGVNILIGNNGTGKSTLLDIICGLVPPDSGEVYIQGIPIWINAKLSDEELIKKKKILSSIAYLSQNQFIRNDTILRNITNNNLLENCDKKLLKEVIDMIGMWEIIGKDFRFANKMCGENGNLLSGGQRQKLSLARALYQKPSYLFLDESLSAIDENSRIRILGNLGKLKFIKCTILISHNFVENNENIHKYLLSQNEIKSI</sequence>
<dbReference type="Gene3D" id="1.20.1560.10">
    <property type="entry name" value="ABC transporter type 1, transmembrane domain"/>
    <property type="match status" value="1"/>
</dbReference>
<dbReference type="InterPro" id="IPR017871">
    <property type="entry name" value="ABC_transporter-like_CS"/>
</dbReference>
<dbReference type="PANTHER" id="PTHR24221">
    <property type="entry name" value="ATP-BINDING CASSETTE SUB-FAMILY B"/>
    <property type="match status" value="1"/>
</dbReference>
<dbReference type="RefSeq" id="WP_032513014.1">
    <property type="nucleotide sequence ID" value="NZ_JNAJ01000004.1"/>
</dbReference>
<dbReference type="InterPro" id="IPR036640">
    <property type="entry name" value="ABC1_TM_sf"/>
</dbReference>
<dbReference type="InterPro" id="IPR027417">
    <property type="entry name" value="P-loop_NTPase"/>
</dbReference>
<feature type="transmembrane region" description="Helical" evidence="7">
    <location>
        <begin position="128"/>
        <end position="155"/>
    </location>
</feature>
<dbReference type="PANTHER" id="PTHR24221:SF654">
    <property type="entry name" value="ATP-BINDING CASSETTE SUB-FAMILY B MEMBER 6"/>
    <property type="match status" value="1"/>
</dbReference>
<keyword evidence="6 7" id="KW-0472">Membrane</keyword>
<evidence type="ECO:0000259" key="8">
    <source>
        <dbReference type="PROSITE" id="PS50893"/>
    </source>
</evidence>
<keyword evidence="3" id="KW-0547">Nucleotide-binding</keyword>
<dbReference type="AlphaFoldDB" id="A0A0A1ZUM4"/>
<dbReference type="InterPro" id="IPR039421">
    <property type="entry name" value="Type_1_exporter"/>
</dbReference>
<proteinExistence type="predicted"/>
<evidence type="ECO:0000256" key="4">
    <source>
        <dbReference type="ARBA" id="ARBA00022840"/>
    </source>
</evidence>
<evidence type="ECO:0000256" key="6">
    <source>
        <dbReference type="ARBA" id="ARBA00023136"/>
    </source>
</evidence>
<comment type="caution">
    <text evidence="10">The sequence shown here is derived from an EMBL/GenBank/DDBJ whole genome shotgun (WGS) entry which is preliminary data.</text>
</comment>
<dbReference type="Pfam" id="PF00005">
    <property type="entry name" value="ABC_tran"/>
    <property type="match status" value="1"/>
</dbReference>
<keyword evidence="5 7" id="KW-1133">Transmembrane helix</keyword>
<dbReference type="OrthoDB" id="9762790at2"/>
<accession>A0A0A1ZUM4</accession>
<organism evidence="10 11">
    <name type="scientific">Prochlorococcus marinus str. MIT 9116</name>
    <dbReference type="NCBI Taxonomy" id="167544"/>
    <lineage>
        <taxon>Bacteria</taxon>
        <taxon>Bacillati</taxon>
        <taxon>Cyanobacteriota</taxon>
        <taxon>Cyanophyceae</taxon>
        <taxon>Synechococcales</taxon>
        <taxon>Prochlorococcaceae</taxon>
        <taxon>Prochlorococcus</taxon>
    </lineage>
</organism>
<evidence type="ECO:0000313" key="10">
    <source>
        <dbReference type="EMBL" id="KGF93075.1"/>
    </source>
</evidence>
<evidence type="ECO:0000256" key="1">
    <source>
        <dbReference type="ARBA" id="ARBA00004651"/>
    </source>
</evidence>
<dbReference type="Proteomes" id="UP000030491">
    <property type="component" value="Unassembled WGS sequence"/>
</dbReference>
<dbReference type="GO" id="GO:0005524">
    <property type="term" value="F:ATP binding"/>
    <property type="evidence" value="ECO:0007669"/>
    <property type="project" value="UniProtKB-KW"/>
</dbReference>
<name>A0A0A1ZUM4_PROMR</name>
<feature type="transmembrane region" description="Helical" evidence="7">
    <location>
        <begin position="161"/>
        <end position="179"/>
    </location>
</feature>
<evidence type="ECO:0000259" key="9">
    <source>
        <dbReference type="PROSITE" id="PS50929"/>
    </source>
</evidence>